<protein>
    <submittedName>
        <fullName evidence="3">Uncharacterized protein</fullName>
    </submittedName>
</protein>
<reference evidence="3 4" key="1">
    <citation type="submission" date="2014-08" db="EMBL/GenBank/DDBJ databases">
        <title>Porphyromonas gulae strain:COT-052_OH3439 Genome sequencing.</title>
        <authorList>
            <person name="Wallis C."/>
            <person name="Deusch O."/>
            <person name="O'Flynn C."/>
            <person name="Davis I."/>
            <person name="Jospin G."/>
            <person name="Darling A.E."/>
            <person name="Coil D.A."/>
            <person name="Alexiev A."/>
            <person name="Horsfall A."/>
            <person name="Kirkwood N."/>
            <person name="Harris S."/>
            <person name="Eisen J.A."/>
        </authorList>
    </citation>
    <scope>NUCLEOTIDE SEQUENCE [LARGE SCALE GENOMIC DNA]</scope>
    <source>
        <strain evidence="4">COT-052 OH3439</strain>
    </source>
</reference>
<feature type="transmembrane region" description="Helical" evidence="2">
    <location>
        <begin position="48"/>
        <end position="67"/>
    </location>
</feature>
<evidence type="ECO:0000256" key="2">
    <source>
        <dbReference type="SAM" id="Phobius"/>
    </source>
</evidence>
<feature type="region of interest" description="Disordered" evidence="1">
    <location>
        <begin position="1"/>
        <end position="20"/>
    </location>
</feature>
<keyword evidence="2" id="KW-0472">Membrane</keyword>
<feature type="transmembrane region" description="Helical" evidence="2">
    <location>
        <begin position="73"/>
        <end position="93"/>
    </location>
</feature>
<keyword evidence="4" id="KW-1185">Reference proteome</keyword>
<evidence type="ECO:0000256" key="1">
    <source>
        <dbReference type="SAM" id="MobiDB-lite"/>
    </source>
</evidence>
<evidence type="ECO:0000313" key="4">
    <source>
        <dbReference type="Proteomes" id="UP000030146"/>
    </source>
</evidence>
<feature type="compositionally biased region" description="Basic and acidic residues" evidence="1">
    <location>
        <begin position="1"/>
        <end position="19"/>
    </location>
</feature>
<sequence>MKNYLKKEKGSRAATHEKQAVSPKIKHTMERDHRIFDMEVKAAKRFKFYLYAFLVTQILVGLFRLFITESPFVIIPLLSFYALAGINFALNIVHERQKIGIPLSFISVSGIFFLLGLEIYRYFLVLIKAIPGFIE</sequence>
<comment type="caution">
    <text evidence="3">The sequence shown here is derived from an EMBL/GenBank/DDBJ whole genome shotgun (WGS) entry which is preliminary data.</text>
</comment>
<dbReference type="PATRIC" id="fig|111105.18.peg.826"/>
<keyword evidence="2" id="KW-0812">Transmembrane</keyword>
<proteinExistence type="predicted"/>
<organism evidence="3 4">
    <name type="scientific">Porphyromonas gulae</name>
    <dbReference type="NCBI Taxonomy" id="111105"/>
    <lineage>
        <taxon>Bacteria</taxon>
        <taxon>Pseudomonadati</taxon>
        <taxon>Bacteroidota</taxon>
        <taxon>Bacteroidia</taxon>
        <taxon>Bacteroidales</taxon>
        <taxon>Porphyromonadaceae</taxon>
        <taxon>Porphyromonas</taxon>
    </lineage>
</organism>
<feature type="transmembrane region" description="Helical" evidence="2">
    <location>
        <begin position="105"/>
        <end position="123"/>
    </location>
</feature>
<dbReference type="EMBL" id="JRAK01000078">
    <property type="protein sequence ID" value="KGN88028.1"/>
    <property type="molecule type" value="Genomic_DNA"/>
</dbReference>
<keyword evidence="2" id="KW-1133">Transmembrane helix</keyword>
<evidence type="ECO:0000313" key="3">
    <source>
        <dbReference type="EMBL" id="KGN88028.1"/>
    </source>
</evidence>
<name>A0A0A2FAL4_9PORP</name>
<dbReference type="AlphaFoldDB" id="A0A0A2FAL4"/>
<gene>
    <name evidence="3" type="ORF">HR15_05375</name>
</gene>
<accession>A0A0A2FAL4</accession>
<dbReference type="Proteomes" id="UP000030146">
    <property type="component" value="Unassembled WGS sequence"/>
</dbReference>